<dbReference type="Proteomes" id="UP000324800">
    <property type="component" value="Unassembled WGS sequence"/>
</dbReference>
<sequence>MITYEGYPDEQVGNCECNIIFKKSYFISTHGSHTGAIDIRGRIQTVRFDRMTFSKTIAEDGVLFTPDAVYGNAMYASGVEDISHMTSEFIKLCRSDSESPKLAAQSNLDIGSLDYLIPDFKSNYVVSESGSDATGIGTESNPFQTVYTAIALMNPKKTSFVEKIDYRQEYTITLKINAGIYIEPRMRIISERISVNGEGIQYTIIKNDIISDEKTSCIILIEPDNTACKLDINDITFELQNYGSFGDDALIMILFGEVRLQSCSFRQTDSSTLHNTPYIRIKQKSVALSGISFSNGNFSHDIAAIEVNPGGGAILNGCNFTSISGTAVLNVILSETQADLIMNDCKFLNCQSYPLTIPSGSTVSISCTFQQDFINQKVQSILNSPVCTFTQCDFTGNTGLFNCEIQFLGEQVIIGFEQCNINNNNITFSSQWDSLYLDEVKSYSFGGCIGYAQNETIQVSTAGSIFHSITQAINQKTQGGQSLLILQIGQGTWEDDGLMIGARSISFQGVDINQTILMNKITSKIWLACVIGGKLYIRNIGLRQASTSGSYGGMLVLRGDGAIELTQVVIRQREQSLRQYSNSIFASAGDIIITDCIFERAQFINRLSPPQYAAAIYCEDKFGSLSINNSNFTQQYTSLIDPPLDEQIRQQEQIEYGGGQPRMANWGNKYTQNEKQLEFLWKYIKFY</sequence>
<proteinExistence type="predicted"/>
<accession>A0A5J4UDD0</accession>
<name>A0A5J4UDD0_9EUKA</name>
<dbReference type="EMBL" id="SNRW01017594">
    <property type="protein sequence ID" value="KAA6368193.1"/>
    <property type="molecule type" value="Genomic_DNA"/>
</dbReference>
<organism evidence="1 2">
    <name type="scientific">Streblomastix strix</name>
    <dbReference type="NCBI Taxonomy" id="222440"/>
    <lineage>
        <taxon>Eukaryota</taxon>
        <taxon>Metamonada</taxon>
        <taxon>Preaxostyla</taxon>
        <taxon>Oxymonadida</taxon>
        <taxon>Streblomastigidae</taxon>
        <taxon>Streblomastix</taxon>
    </lineage>
</organism>
<evidence type="ECO:0000313" key="1">
    <source>
        <dbReference type="EMBL" id="KAA6368193.1"/>
    </source>
</evidence>
<protein>
    <submittedName>
        <fullName evidence="1">Uncharacterized protein</fullName>
    </submittedName>
</protein>
<evidence type="ECO:0000313" key="2">
    <source>
        <dbReference type="Proteomes" id="UP000324800"/>
    </source>
</evidence>
<reference evidence="1 2" key="1">
    <citation type="submission" date="2019-03" db="EMBL/GenBank/DDBJ databases">
        <title>Single cell metagenomics reveals metabolic interactions within the superorganism composed of flagellate Streblomastix strix and complex community of Bacteroidetes bacteria on its surface.</title>
        <authorList>
            <person name="Treitli S.C."/>
            <person name="Kolisko M."/>
            <person name="Husnik F."/>
            <person name="Keeling P."/>
            <person name="Hampl V."/>
        </authorList>
    </citation>
    <scope>NUCLEOTIDE SEQUENCE [LARGE SCALE GENOMIC DNA]</scope>
    <source>
        <strain evidence="1">ST1C</strain>
    </source>
</reference>
<dbReference type="InterPro" id="IPR011050">
    <property type="entry name" value="Pectin_lyase_fold/virulence"/>
</dbReference>
<gene>
    <name evidence="1" type="ORF">EZS28_036280</name>
</gene>
<dbReference type="SUPFAM" id="SSF51126">
    <property type="entry name" value="Pectin lyase-like"/>
    <property type="match status" value="2"/>
</dbReference>
<dbReference type="AlphaFoldDB" id="A0A5J4UDD0"/>
<dbReference type="Gene3D" id="3.30.1910.20">
    <property type="entry name" value="asparaginyl-tRNA synthetase, N-terminal domain"/>
    <property type="match status" value="1"/>
</dbReference>
<comment type="caution">
    <text evidence="1">The sequence shown here is derived from an EMBL/GenBank/DDBJ whole genome shotgun (WGS) entry which is preliminary data.</text>
</comment>